<sequence length="63" mass="7021">MAQAMHIGSIEAPISMDKKTYSVSFKGLIAHLLDILIVDNSEPRVNYTSDLSGHMQKDIGLYR</sequence>
<organism evidence="1 2">
    <name type="scientific">Vibrio galatheae</name>
    <dbReference type="NCBI Taxonomy" id="579748"/>
    <lineage>
        <taxon>Bacteria</taxon>
        <taxon>Pseudomonadati</taxon>
        <taxon>Pseudomonadota</taxon>
        <taxon>Gammaproteobacteria</taxon>
        <taxon>Vibrionales</taxon>
        <taxon>Vibrionaceae</taxon>
        <taxon>Vibrio</taxon>
    </lineage>
</organism>
<comment type="caution">
    <text evidence="1">The sequence shown here is derived from an EMBL/GenBank/DDBJ whole genome shotgun (WGS) entry which is preliminary data.</text>
</comment>
<name>A0A0F4NL31_9VIBR</name>
<evidence type="ECO:0000313" key="1">
    <source>
        <dbReference type="EMBL" id="KJY83900.1"/>
    </source>
</evidence>
<dbReference type="OrthoDB" id="5892521at2"/>
<dbReference type="AlphaFoldDB" id="A0A0F4NL31"/>
<dbReference type="STRING" id="579748.TW81_06120"/>
<proteinExistence type="predicted"/>
<dbReference type="EMBL" id="JXXV01000012">
    <property type="protein sequence ID" value="KJY83900.1"/>
    <property type="molecule type" value="Genomic_DNA"/>
</dbReference>
<dbReference type="Proteomes" id="UP000033673">
    <property type="component" value="Unassembled WGS sequence"/>
</dbReference>
<accession>A0A0F4NL31</accession>
<protein>
    <submittedName>
        <fullName evidence="1">Uncharacterized protein</fullName>
    </submittedName>
</protein>
<keyword evidence="2" id="KW-1185">Reference proteome</keyword>
<gene>
    <name evidence="1" type="ORF">TW81_06120</name>
</gene>
<dbReference type="PATRIC" id="fig|579748.3.peg.1255"/>
<dbReference type="RefSeq" id="WP_045954823.1">
    <property type="nucleotide sequence ID" value="NZ_JXXV01000012.1"/>
</dbReference>
<evidence type="ECO:0000313" key="2">
    <source>
        <dbReference type="Proteomes" id="UP000033673"/>
    </source>
</evidence>
<reference evidence="1 2" key="1">
    <citation type="journal article" date="2015" name="BMC Genomics">
        <title>Genome mining reveals unlocked bioactive potential of marine Gram-negative bacteria.</title>
        <authorList>
            <person name="Machado H."/>
            <person name="Sonnenschein E.C."/>
            <person name="Melchiorsen J."/>
            <person name="Gram L."/>
        </authorList>
    </citation>
    <scope>NUCLEOTIDE SEQUENCE [LARGE SCALE GENOMIC DNA]</scope>
    <source>
        <strain evidence="1 2">S2757</strain>
    </source>
</reference>